<protein>
    <submittedName>
        <fullName evidence="1">Uncharacterized protein</fullName>
    </submittedName>
</protein>
<dbReference type="Proteomes" id="UP000293300">
    <property type="component" value="Unassembled WGS sequence"/>
</dbReference>
<dbReference type="RefSeq" id="WP_131475441.1">
    <property type="nucleotide sequence ID" value="NZ_SJPE01000004.1"/>
</dbReference>
<reference evidence="1 2" key="1">
    <citation type="submission" date="2019-02" db="EMBL/GenBank/DDBJ databases">
        <title>Flavobacterium sp. RD-2-33 isolated from forest soil.</title>
        <authorList>
            <person name="Chaudhary D.K."/>
        </authorList>
    </citation>
    <scope>NUCLEOTIDE SEQUENCE [LARGE SCALE GENOMIC DNA]</scope>
    <source>
        <strain evidence="1 2">RD-2-33</strain>
    </source>
</reference>
<accession>A0A4Q9Z1C8</accession>
<dbReference type="EMBL" id="SJPE01000004">
    <property type="protein sequence ID" value="TBX70045.1"/>
    <property type="molecule type" value="Genomic_DNA"/>
</dbReference>
<comment type="caution">
    <text evidence="1">The sequence shown here is derived from an EMBL/GenBank/DDBJ whole genome shotgun (WGS) entry which is preliminary data.</text>
</comment>
<dbReference type="AlphaFoldDB" id="A0A4Q9Z1C8"/>
<dbReference type="OrthoDB" id="1417969at2"/>
<evidence type="ECO:0000313" key="2">
    <source>
        <dbReference type="Proteomes" id="UP000293300"/>
    </source>
</evidence>
<keyword evidence="2" id="KW-1185">Reference proteome</keyword>
<gene>
    <name evidence="1" type="ORF">EZL74_04675</name>
</gene>
<name>A0A4Q9Z1C8_9FLAO</name>
<sequence length="316" mass="34738">MKRILGILSLLFIINACDDGDLTIDTIDFSEVSAKKCDLKDIIYKVKDSEMLILAIPASTFPNDQTPNGTPITLPINSSNQVIYRQYNGTVSSDNICPTVPSATPSLTEEWKATAGTIQITSTALYATTTGNGTKITKYNHYIVFKNVTFQTPNGTQVYENYIFGNYTTDATALAFGFDNEVQKSSCDDRIFNFNGSEALILDVANYATLFENAVTVTPRKAIIGSDNKLTYQLYTNQVTDAYFCATTPPTTPTLSQEWKAMDGVTDVSGIIEVSTTTLGTDFQHTIRLKKVTFKRGNSTFYLGDDVLYGSFITTP</sequence>
<organism evidence="1 2">
    <name type="scientific">Flavobacterium silvisoli</name>
    <dbReference type="NCBI Taxonomy" id="2529433"/>
    <lineage>
        <taxon>Bacteria</taxon>
        <taxon>Pseudomonadati</taxon>
        <taxon>Bacteroidota</taxon>
        <taxon>Flavobacteriia</taxon>
        <taxon>Flavobacteriales</taxon>
        <taxon>Flavobacteriaceae</taxon>
        <taxon>Flavobacterium</taxon>
    </lineage>
</organism>
<proteinExistence type="predicted"/>
<evidence type="ECO:0000313" key="1">
    <source>
        <dbReference type="EMBL" id="TBX70045.1"/>
    </source>
</evidence>